<protein>
    <submittedName>
        <fullName evidence="2">DUF2599 domain-containing protein</fullName>
    </submittedName>
</protein>
<dbReference type="EMBL" id="RCUW01000016">
    <property type="protein sequence ID" value="RLP67711.1"/>
    <property type="molecule type" value="Genomic_DNA"/>
</dbReference>
<feature type="signal peptide" evidence="1">
    <location>
        <begin position="1"/>
        <end position="36"/>
    </location>
</feature>
<dbReference type="RefSeq" id="WP_087137041.1">
    <property type="nucleotide sequence ID" value="NZ_JBQDRQ010000022.1"/>
</dbReference>
<dbReference type="InterPro" id="IPR019719">
    <property type="entry name" value="DUF2599"/>
</dbReference>
<name>A0A3L6ZJJ6_9MICO</name>
<organism evidence="2 3">
    <name type="scientific">Mycetocola reblochoni</name>
    <dbReference type="NCBI Taxonomy" id="331618"/>
    <lineage>
        <taxon>Bacteria</taxon>
        <taxon>Bacillati</taxon>
        <taxon>Actinomycetota</taxon>
        <taxon>Actinomycetes</taxon>
        <taxon>Micrococcales</taxon>
        <taxon>Microbacteriaceae</taxon>
        <taxon>Mycetocola</taxon>
    </lineage>
</organism>
<gene>
    <name evidence="2" type="ORF">D9V30_12915</name>
</gene>
<dbReference type="AlphaFoldDB" id="A0A3L6ZJJ6"/>
<feature type="chain" id="PRO_5018274807" evidence="1">
    <location>
        <begin position="37"/>
        <end position="332"/>
    </location>
</feature>
<evidence type="ECO:0000313" key="3">
    <source>
        <dbReference type="Proteomes" id="UP000275395"/>
    </source>
</evidence>
<evidence type="ECO:0000313" key="2">
    <source>
        <dbReference type="EMBL" id="RLP67711.1"/>
    </source>
</evidence>
<comment type="caution">
    <text evidence="2">The sequence shown here is derived from an EMBL/GenBank/DDBJ whole genome shotgun (WGS) entry which is preliminary data.</text>
</comment>
<dbReference type="Proteomes" id="UP000275395">
    <property type="component" value="Unassembled WGS sequence"/>
</dbReference>
<sequence length="332" mass="35269">MSINDGASRRPVGIRGVAVVGAALLLVGATATPSFAAEEDGSSDAIEVIASIAPESLEAVSTDEGIVVADDKALQEDEFGRSVVEQPMLDPTNPDSIVKVDIPVNPSDGIAFKQDGADEIVIGLPNAHQADEADYGNLGLATYDNNDGSTTVPIPQPDGTLQITTVIDGPAAPTRYAYPITLPAGGQLVDAGDGYFAILDSAGLPAAMIEPAWALDANGEAVDTHYEIAGNEIVQIVNHGDGDSYPIVADPAVKGKYISKVKINTVPQGKTVAVYPVNSWTITAFDNYWQEYKLYVSSTYEGTKYKNQLQCHWDFAPFKTPWNLDSWRPNVS</sequence>
<reference evidence="2 3" key="1">
    <citation type="submission" date="2018-10" db="EMBL/GenBank/DDBJ databases">
        <authorList>
            <person name="Li J."/>
        </authorList>
    </citation>
    <scope>NUCLEOTIDE SEQUENCE [LARGE SCALE GENOMIC DNA]</scope>
    <source>
        <strain evidence="2 3">JCM 30549</strain>
    </source>
</reference>
<dbReference type="Pfam" id="PF10783">
    <property type="entry name" value="DUF2599"/>
    <property type="match status" value="1"/>
</dbReference>
<proteinExistence type="predicted"/>
<accession>A0A3L6ZJJ6</accession>
<keyword evidence="1" id="KW-0732">Signal</keyword>
<evidence type="ECO:0000256" key="1">
    <source>
        <dbReference type="SAM" id="SignalP"/>
    </source>
</evidence>